<dbReference type="InterPro" id="IPR013154">
    <property type="entry name" value="ADH-like_N"/>
</dbReference>
<evidence type="ECO:0000256" key="2">
    <source>
        <dbReference type="ARBA" id="ARBA00008072"/>
    </source>
</evidence>
<evidence type="ECO:0000256" key="4">
    <source>
        <dbReference type="ARBA" id="ARBA00016352"/>
    </source>
</evidence>
<protein>
    <recommendedName>
        <fullName evidence="4">Alcohol dehydrogenase</fullName>
        <ecNumber evidence="3">1.1.1.1</ecNumber>
    </recommendedName>
</protein>
<proteinExistence type="inferred from homology"/>
<dbReference type="SUPFAM" id="SSF50129">
    <property type="entry name" value="GroES-like"/>
    <property type="match status" value="1"/>
</dbReference>
<evidence type="ECO:0000256" key="10">
    <source>
        <dbReference type="ARBA" id="ARBA00049243"/>
    </source>
</evidence>
<dbReference type="FunFam" id="3.40.50.720:FF:000039">
    <property type="entry name" value="Alcohol dehydrogenase AdhP"/>
    <property type="match status" value="1"/>
</dbReference>
<dbReference type="InterPro" id="IPR011032">
    <property type="entry name" value="GroES-like_sf"/>
</dbReference>
<keyword evidence="6 11" id="KW-0862">Zinc</keyword>
<dbReference type="PROSITE" id="PS00059">
    <property type="entry name" value="ADH_ZINC"/>
    <property type="match status" value="1"/>
</dbReference>
<evidence type="ECO:0000256" key="1">
    <source>
        <dbReference type="ARBA" id="ARBA00001947"/>
    </source>
</evidence>
<evidence type="ECO:0000313" key="13">
    <source>
        <dbReference type="EMBL" id="GAT00059.1"/>
    </source>
</evidence>
<sequence length="342" mass="35607">MVTAYRAYQVTGQRQFTLVERELREPGHDEVRIRVLACGVCHSDVLAVEGQRTDPQEPVVPGHEVIGIIDAVGSGVHSGWQVGDRVGVGFLGGQCGQCDFCRRGDFVNCSDQPQPGTTTDGGYAEIMYARPTGLVRVPDGFDPLTAAPLLCAGVTVFNAIRAAAPPLNSFVAIQGIGGLGHLGIQYAKKMGFRVAAIARGTEKANLSATLGADHFIDSASADVASALTALGGASAVIATASSGPSMAGLVAGLRPRGCLVVVGASPEPIPVQTSDLIFGGRRVLGSLTGSAIDNEDNLAFSLTHQIAPLVEPMPFTEAPRAYDRMMSGRARFRVVLDIATPA</sequence>
<keyword evidence="5 11" id="KW-0479">Metal-binding</keyword>
<dbReference type="Proteomes" id="UP000069705">
    <property type="component" value="Unassembled WGS sequence"/>
</dbReference>
<dbReference type="RefSeq" id="WP_061262206.1">
    <property type="nucleotide sequence ID" value="NZ_BCSZ01000002.1"/>
</dbReference>
<comment type="catalytic activity">
    <reaction evidence="10">
        <text>a primary alcohol + NAD(+) = an aldehyde + NADH + H(+)</text>
        <dbReference type="Rhea" id="RHEA:10736"/>
        <dbReference type="ChEBI" id="CHEBI:15378"/>
        <dbReference type="ChEBI" id="CHEBI:15734"/>
        <dbReference type="ChEBI" id="CHEBI:17478"/>
        <dbReference type="ChEBI" id="CHEBI:57540"/>
        <dbReference type="ChEBI" id="CHEBI:57945"/>
        <dbReference type="EC" id="1.1.1.1"/>
    </reaction>
</comment>
<evidence type="ECO:0000256" key="7">
    <source>
        <dbReference type="ARBA" id="ARBA00023002"/>
    </source>
</evidence>
<accession>A0A100WLI3</accession>
<dbReference type="Gene3D" id="3.40.50.720">
    <property type="entry name" value="NAD(P)-binding Rossmann-like Domain"/>
    <property type="match status" value="1"/>
</dbReference>
<dbReference type="InterPro" id="IPR020843">
    <property type="entry name" value="ER"/>
</dbReference>
<evidence type="ECO:0000256" key="5">
    <source>
        <dbReference type="ARBA" id="ARBA00022723"/>
    </source>
</evidence>
<dbReference type="InterPro" id="IPR013149">
    <property type="entry name" value="ADH-like_C"/>
</dbReference>
<dbReference type="EC" id="1.1.1.1" evidence="3"/>
<evidence type="ECO:0000259" key="12">
    <source>
        <dbReference type="SMART" id="SM00829"/>
    </source>
</evidence>
<dbReference type="EMBL" id="BCSZ01000002">
    <property type="protein sequence ID" value="GAT00059.1"/>
    <property type="molecule type" value="Genomic_DNA"/>
</dbReference>
<comment type="catalytic activity">
    <reaction evidence="9">
        <text>a secondary alcohol + NAD(+) = a ketone + NADH + H(+)</text>
        <dbReference type="Rhea" id="RHEA:10740"/>
        <dbReference type="ChEBI" id="CHEBI:15378"/>
        <dbReference type="ChEBI" id="CHEBI:17087"/>
        <dbReference type="ChEBI" id="CHEBI:35681"/>
        <dbReference type="ChEBI" id="CHEBI:57540"/>
        <dbReference type="ChEBI" id="CHEBI:57945"/>
        <dbReference type="EC" id="1.1.1.1"/>
    </reaction>
</comment>
<evidence type="ECO:0000256" key="9">
    <source>
        <dbReference type="ARBA" id="ARBA00049164"/>
    </source>
</evidence>
<comment type="similarity">
    <text evidence="2 11">Belongs to the zinc-containing alcohol dehydrogenase family.</text>
</comment>
<feature type="domain" description="Enoyl reductase (ER)" evidence="12">
    <location>
        <begin position="12"/>
        <end position="336"/>
    </location>
</feature>
<dbReference type="InterPro" id="IPR036291">
    <property type="entry name" value="NAD(P)-bd_dom_sf"/>
</dbReference>
<evidence type="ECO:0000313" key="14">
    <source>
        <dbReference type="Proteomes" id="UP000069705"/>
    </source>
</evidence>
<dbReference type="GO" id="GO:0008270">
    <property type="term" value="F:zinc ion binding"/>
    <property type="evidence" value="ECO:0007669"/>
    <property type="project" value="InterPro"/>
</dbReference>
<dbReference type="Pfam" id="PF00107">
    <property type="entry name" value="ADH_zinc_N"/>
    <property type="match status" value="1"/>
</dbReference>
<evidence type="ECO:0000256" key="8">
    <source>
        <dbReference type="ARBA" id="ARBA00023027"/>
    </source>
</evidence>
<reference evidence="13 14" key="1">
    <citation type="journal article" date="2016" name="Genome Announc.">
        <title>Draft Genome Sequences of Five Rapidly Growing Mycobacterium Species, M. thermoresistibile, M. fortuitum subsp. acetamidolyticum, M. canariasense, M. brisbanense, and M. novocastrense.</title>
        <authorList>
            <person name="Katahira K."/>
            <person name="Ogura Y."/>
            <person name="Gotoh Y."/>
            <person name="Hayashi T."/>
        </authorList>
    </citation>
    <scope>NUCLEOTIDE SEQUENCE [LARGE SCALE GENOMIC DNA]</scope>
    <source>
        <strain evidence="13 14">JCM6368</strain>
    </source>
</reference>
<comment type="caution">
    <text evidence="13">The sequence shown here is derived from an EMBL/GenBank/DDBJ whole genome shotgun (WGS) entry which is preliminary data.</text>
</comment>
<dbReference type="AlphaFoldDB" id="A0A100WLI3"/>
<dbReference type="GO" id="GO:0005737">
    <property type="term" value="C:cytoplasm"/>
    <property type="evidence" value="ECO:0007669"/>
    <property type="project" value="TreeGrafter"/>
</dbReference>
<dbReference type="SMART" id="SM00829">
    <property type="entry name" value="PKS_ER"/>
    <property type="match status" value="1"/>
</dbReference>
<gene>
    <name evidence="13" type="ORF">RMCFA_0173</name>
</gene>
<evidence type="ECO:0000256" key="6">
    <source>
        <dbReference type="ARBA" id="ARBA00022833"/>
    </source>
</evidence>
<evidence type="ECO:0000256" key="11">
    <source>
        <dbReference type="RuleBase" id="RU361277"/>
    </source>
</evidence>
<organism evidence="13 14">
    <name type="scientific">Mycolicibacterium fortuitum subsp. acetamidolyticum</name>
    <dbReference type="NCBI Taxonomy" id="144550"/>
    <lineage>
        <taxon>Bacteria</taxon>
        <taxon>Bacillati</taxon>
        <taxon>Actinomycetota</taxon>
        <taxon>Actinomycetes</taxon>
        <taxon>Mycobacteriales</taxon>
        <taxon>Mycobacteriaceae</taxon>
        <taxon>Mycolicibacterium</taxon>
    </lineage>
</organism>
<comment type="cofactor">
    <cofactor evidence="1 11">
        <name>Zn(2+)</name>
        <dbReference type="ChEBI" id="CHEBI:29105"/>
    </cofactor>
</comment>
<evidence type="ECO:0000256" key="3">
    <source>
        <dbReference type="ARBA" id="ARBA00013190"/>
    </source>
</evidence>
<dbReference type="SUPFAM" id="SSF51735">
    <property type="entry name" value="NAD(P)-binding Rossmann-fold domains"/>
    <property type="match status" value="1"/>
</dbReference>
<dbReference type="Pfam" id="PF08240">
    <property type="entry name" value="ADH_N"/>
    <property type="match status" value="1"/>
</dbReference>
<dbReference type="Gene3D" id="3.90.180.10">
    <property type="entry name" value="Medium-chain alcohol dehydrogenases, catalytic domain"/>
    <property type="match status" value="1"/>
</dbReference>
<dbReference type="GO" id="GO:0004022">
    <property type="term" value="F:alcohol dehydrogenase (NAD+) activity"/>
    <property type="evidence" value="ECO:0007669"/>
    <property type="project" value="UniProtKB-EC"/>
</dbReference>
<reference evidence="14" key="2">
    <citation type="submission" date="2016-02" db="EMBL/GenBank/DDBJ databases">
        <title>Draft genome sequence of five rapidly growing Mycobacterium species.</title>
        <authorList>
            <person name="Katahira K."/>
            <person name="Gotou Y."/>
            <person name="Iida K."/>
            <person name="Ogura Y."/>
            <person name="Hayashi T."/>
        </authorList>
    </citation>
    <scope>NUCLEOTIDE SEQUENCE [LARGE SCALE GENOMIC DNA]</scope>
    <source>
        <strain evidence="14">JCM6368</strain>
    </source>
</reference>
<dbReference type="InterPro" id="IPR002328">
    <property type="entry name" value="ADH_Zn_CS"/>
</dbReference>
<dbReference type="PANTHER" id="PTHR42940:SF7">
    <property type="entry name" value="ALCOHOL DEHYDROGENASE-LIKE N-TERMINAL DOMAIN-CONTAINING PROTEIN"/>
    <property type="match status" value="1"/>
</dbReference>
<keyword evidence="7" id="KW-0560">Oxidoreductase</keyword>
<name>A0A100WLI3_MYCFO</name>
<dbReference type="PANTHER" id="PTHR42940">
    <property type="entry name" value="ALCOHOL DEHYDROGENASE 1-RELATED"/>
    <property type="match status" value="1"/>
</dbReference>
<keyword evidence="8" id="KW-0520">NAD</keyword>